<accession>A0A2J7ZGF1</accession>
<comment type="caution">
    <text evidence="1">The sequence shown here is derived from an EMBL/GenBank/DDBJ whole genome shotgun (WGS) entry which is preliminary data.</text>
</comment>
<keyword evidence="2" id="KW-1185">Reference proteome</keyword>
<dbReference type="EMBL" id="PGGS01003361">
    <property type="protein sequence ID" value="PNG99299.1"/>
    <property type="molecule type" value="Genomic_DNA"/>
</dbReference>
<dbReference type="AlphaFoldDB" id="A0A2J7ZGF1"/>
<name>A0A2J7ZGF1_9CHLO</name>
<sequence length="65" mass="6895">MRSGLFSRAASSWNSQCLTPSRTLRPYKDSGCQRKGRSDLRGPAAAQQAGHALCGGPQLLHLGLA</sequence>
<dbReference type="Proteomes" id="UP000236333">
    <property type="component" value="Unassembled WGS sequence"/>
</dbReference>
<gene>
    <name evidence="1" type="ORF">TSOC_014925</name>
</gene>
<evidence type="ECO:0000313" key="2">
    <source>
        <dbReference type="Proteomes" id="UP000236333"/>
    </source>
</evidence>
<evidence type="ECO:0000313" key="1">
    <source>
        <dbReference type="EMBL" id="PNG99299.1"/>
    </source>
</evidence>
<protein>
    <submittedName>
        <fullName evidence="1">Uncharacterized protein</fullName>
    </submittedName>
</protein>
<reference evidence="1 2" key="1">
    <citation type="journal article" date="2017" name="Mol. Biol. Evol.">
        <title>The 4-celled Tetrabaena socialis nuclear genome reveals the essential components for genetic control of cell number at the origin of multicellularity in the volvocine lineage.</title>
        <authorList>
            <person name="Featherston J."/>
            <person name="Arakaki Y."/>
            <person name="Hanschen E.R."/>
            <person name="Ferris P.J."/>
            <person name="Michod R.E."/>
            <person name="Olson B.J.S.C."/>
            <person name="Nozaki H."/>
            <person name="Durand P.M."/>
        </authorList>
    </citation>
    <scope>NUCLEOTIDE SEQUENCE [LARGE SCALE GENOMIC DNA]</scope>
    <source>
        <strain evidence="1 2">NIES-571</strain>
    </source>
</reference>
<proteinExistence type="predicted"/>
<organism evidence="1 2">
    <name type="scientific">Tetrabaena socialis</name>
    <dbReference type="NCBI Taxonomy" id="47790"/>
    <lineage>
        <taxon>Eukaryota</taxon>
        <taxon>Viridiplantae</taxon>
        <taxon>Chlorophyta</taxon>
        <taxon>core chlorophytes</taxon>
        <taxon>Chlorophyceae</taxon>
        <taxon>CS clade</taxon>
        <taxon>Chlamydomonadales</taxon>
        <taxon>Tetrabaenaceae</taxon>
        <taxon>Tetrabaena</taxon>
    </lineage>
</organism>